<reference evidence="2" key="1">
    <citation type="submission" date="2019-11" db="EMBL/GenBank/DDBJ databases">
        <title>Isolation and characterization of a novel species in the genus Sulfuriferula.</title>
        <authorList>
            <person name="Mochizuki J."/>
            <person name="Kojima H."/>
            <person name="Fukui M."/>
        </authorList>
    </citation>
    <scope>NUCLEOTIDE SEQUENCE [LARGE SCALE GENOMIC DNA]</scope>
    <source>
        <strain evidence="2">SGTM</strain>
    </source>
</reference>
<sequence>MNSIKKLQEHLIWLLDIMAVIRELHSQGLSQYQIAEWLKEHGYQNSKGEVSWQQHYVSRLMRANP</sequence>
<evidence type="ECO:0000313" key="2">
    <source>
        <dbReference type="Proteomes" id="UP000463939"/>
    </source>
</evidence>
<evidence type="ECO:0000313" key="1">
    <source>
        <dbReference type="EMBL" id="BBO99409.1"/>
    </source>
</evidence>
<protein>
    <recommendedName>
        <fullName evidence="3">Recombinase domain-containing protein</fullName>
    </recommendedName>
</protein>
<gene>
    <name evidence="1" type="ORF">SFSGTM_01180</name>
</gene>
<dbReference type="RefSeq" id="WP_162083466.1">
    <property type="nucleotide sequence ID" value="NZ_AP021881.1"/>
</dbReference>
<dbReference type="AlphaFoldDB" id="A0A809SFW7"/>
<name>A0A809SFW7_9PROT</name>
<dbReference type="KEGG" id="sniv:SFSGTM_01180"/>
<evidence type="ECO:0008006" key="3">
    <source>
        <dbReference type="Google" id="ProtNLM"/>
    </source>
</evidence>
<dbReference type="EMBL" id="AP021881">
    <property type="protein sequence ID" value="BBO99409.1"/>
    <property type="molecule type" value="Genomic_DNA"/>
</dbReference>
<keyword evidence="2" id="KW-1185">Reference proteome</keyword>
<organism evidence="1 2">
    <name type="scientific">Sulfuriferula nivalis</name>
    <dbReference type="NCBI Taxonomy" id="2675298"/>
    <lineage>
        <taxon>Bacteria</taxon>
        <taxon>Pseudomonadati</taxon>
        <taxon>Pseudomonadota</taxon>
        <taxon>Betaproteobacteria</taxon>
        <taxon>Nitrosomonadales</taxon>
        <taxon>Sulfuricellaceae</taxon>
        <taxon>Sulfuriferula</taxon>
    </lineage>
</organism>
<accession>A0A809SFW7</accession>
<dbReference type="Proteomes" id="UP000463939">
    <property type="component" value="Chromosome"/>
</dbReference>
<proteinExistence type="predicted"/>